<comment type="caution">
    <text evidence="1">The sequence shown here is derived from an EMBL/GenBank/DDBJ whole genome shotgun (WGS) entry which is preliminary data.</text>
</comment>
<evidence type="ECO:0000313" key="1">
    <source>
        <dbReference type="EMBL" id="TID15226.1"/>
    </source>
</evidence>
<gene>
    <name evidence="1" type="ORF">E6O75_ATG08479</name>
</gene>
<sequence>MYEIDEYLNLGCGLVHVAAWCLSVQSISPAPAPTPAMPTDGAAAAVARTELATIAKPRLPSHDCQATIAKPRLPSHDCQVGWAYRLGLVHACL</sequence>
<reference evidence="1 2" key="1">
    <citation type="submission" date="2019-04" db="EMBL/GenBank/DDBJ databases">
        <title>High contiguity whole genome sequence and gene annotation resource for two Venturia nashicola isolates.</title>
        <authorList>
            <person name="Prokchorchik M."/>
            <person name="Won K."/>
            <person name="Lee Y."/>
            <person name="Choi E.D."/>
            <person name="Segonzac C."/>
            <person name="Sohn K.H."/>
        </authorList>
    </citation>
    <scope>NUCLEOTIDE SEQUENCE [LARGE SCALE GENOMIC DNA]</scope>
    <source>
        <strain evidence="1 2">PRI2</strain>
    </source>
</reference>
<proteinExistence type="predicted"/>
<organism evidence="1 2">
    <name type="scientific">Venturia nashicola</name>
    <dbReference type="NCBI Taxonomy" id="86259"/>
    <lineage>
        <taxon>Eukaryota</taxon>
        <taxon>Fungi</taxon>
        <taxon>Dikarya</taxon>
        <taxon>Ascomycota</taxon>
        <taxon>Pezizomycotina</taxon>
        <taxon>Dothideomycetes</taxon>
        <taxon>Pleosporomycetidae</taxon>
        <taxon>Venturiales</taxon>
        <taxon>Venturiaceae</taxon>
        <taxon>Venturia</taxon>
    </lineage>
</organism>
<dbReference type="AlphaFoldDB" id="A0A4Z1P1E7"/>
<keyword evidence="2" id="KW-1185">Reference proteome</keyword>
<evidence type="ECO:0000313" key="2">
    <source>
        <dbReference type="Proteomes" id="UP000298493"/>
    </source>
</evidence>
<name>A0A4Z1P1E7_9PEZI</name>
<dbReference type="Proteomes" id="UP000298493">
    <property type="component" value="Unassembled WGS sequence"/>
</dbReference>
<accession>A0A4Z1P1E7</accession>
<protein>
    <submittedName>
        <fullName evidence="1">Uncharacterized protein</fullName>
    </submittedName>
</protein>
<dbReference type="EMBL" id="SNSC02000021">
    <property type="protein sequence ID" value="TID15226.1"/>
    <property type="molecule type" value="Genomic_DNA"/>
</dbReference>